<dbReference type="EMBL" id="NNAY01004469">
    <property type="protein sequence ID" value="OXU17850.1"/>
    <property type="molecule type" value="Genomic_DNA"/>
</dbReference>
<protein>
    <submittedName>
        <fullName evidence="1">Uncharacterized protein</fullName>
    </submittedName>
</protein>
<keyword evidence="2" id="KW-1185">Reference proteome</keyword>
<feature type="non-terminal residue" evidence="1">
    <location>
        <position position="1"/>
    </location>
</feature>
<dbReference type="Proteomes" id="UP000215335">
    <property type="component" value="Unassembled WGS sequence"/>
</dbReference>
<dbReference type="AlphaFoldDB" id="A0A232EHK7"/>
<accession>A0A232EHK7</accession>
<evidence type="ECO:0000313" key="1">
    <source>
        <dbReference type="EMBL" id="OXU17850.1"/>
    </source>
</evidence>
<organism evidence="1 2">
    <name type="scientific">Trichomalopsis sarcophagae</name>
    <dbReference type="NCBI Taxonomy" id="543379"/>
    <lineage>
        <taxon>Eukaryota</taxon>
        <taxon>Metazoa</taxon>
        <taxon>Ecdysozoa</taxon>
        <taxon>Arthropoda</taxon>
        <taxon>Hexapoda</taxon>
        <taxon>Insecta</taxon>
        <taxon>Pterygota</taxon>
        <taxon>Neoptera</taxon>
        <taxon>Endopterygota</taxon>
        <taxon>Hymenoptera</taxon>
        <taxon>Apocrita</taxon>
        <taxon>Proctotrupomorpha</taxon>
        <taxon>Chalcidoidea</taxon>
        <taxon>Pteromalidae</taxon>
        <taxon>Pteromalinae</taxon>
        <taxon>Trichomalopsis</taxon>
    </lineage>
</organism>
<evidence type="ECO:0000313" key="2">
    <source>
        <dbReference type="Proteomes" id="UP000215335"/>
    </source>
</evidence>
<reference evidence="1 2" key="1">
    <citation type="journal article" date="2017" name="Curr. Biol.">
        <title>The Evolution of Venom by Co-option of Single-Copy Genes.</title>
        <authorList>
            <person name="Martinson E.O."/>
            <person name="Mrinalini"/>
            <person name="Kelkar Y.D."/>
            <person name="Chang C.H."/>
            <person name="Werren J.H."/>
        </authorList>
    </citation>
    <scope>NUCLEOTIDE SEQUENCE [LARGE SCALE GENOMIC DNA]</scope>
    <source>
        <strain evidence="1 2">Alberta</strain>
        <tissue evidence="1">Whole body</tissue>
    </source>
</reference>
<proteinExistence type="predicted"/>
<name>A0A232EHK7_9HYME</name>
<comment type="caution">
    <text evidence="1">The sequence shown here is derived from an EMBL/GenBank/DDBJ whole genome shotgun (WGS) entry which is preliminary data.</text>
</comment>
<sequence>KTLSVLSEKLRKVEPGQPGELKVILCRNDDAHERERADVKAHAIGR</sequence>
<gene>
    <name evidence="1" type="ORF">TSAR_000892</name>
</gene>